<gene>
    <name evidence="2" type="ORF">BSL78_12870</name>
</gene>
<organism evidence="2 3">
    <name type="scientific">Stichopus japonicus</name>
    <name type="common">Sea cucumber</name>
    <dbReference type="NCBI Taxonomy" id="307972"/>
    <lineage>
        <taxon>Eukaryota</taxon>
        <taxon>Metazoa</taxon>
        <taxon>Echinodermata</taxon>
        <taxon>Eleutherozoa</taxon>
        <taxon>Echinozoa</taxon>
        <taxon>Holothuroidea</taxon>
        <taxon>Aspidochirotacea</taxon>
        <taxon>Aspidochirotida</taxon>
        <taxon>Stichopodidae</taxon>
        <taxon>Apostichopus</taxon>
    </lineage>
</organism>
<dbReference type="AlphaFoldDB" id="A0A2G8KQH3"/>
<dbReference type="SUPFAM" id="SSF47391">
    <property type="entry name" value="Dimerization-anchoring domain of cAMP-dependent PK regulatory subunit"/>
    <property type="match status" value="1"/>
</dbReference>
<reference evidence="2 3" key="1">
    <citation type="journal article" date="2017" name="PLoS Biol.">
        <title>The sea cucumber genome provides insights into morphological evolution and visceral regeneration.</title>
        <authorList>
            <person name="Zhang X."/>
            <person name="Sun L."/>
            <person name="Yuan J."/>
            <person name="Sun Y."/>
            <person name="Gao Y."/>
            <person name="Zhang L."/>
            <person name="Li S."/>
            <person name="Dai H."/>
            <person name="Hamel J.F."/>
            <person name="Liu C."/>
            <person name="Yu Y."/>
            <person name="Liu S."/>
            <person name="Lin W."/>
            <person name="Guo K."/>
            <person name="Jin S."/>
            <person name="Xu P."/>
            <person name="Storey K.B."/>
            <person name="Huan P."/>
            <person name="Zhang T."/>
            <person name="Zhou Y."/>
            <person name="Zhang J."/>
            <person name="Lin C."/>
            <person name="Li X."/>
            <person name="Xing L."/>
            <person name="Huo D."/>
            <person name="Sun M."/>
            <person name="Wang L."/>
            <person name="Mercier A."/>
            <person name="Li F."/>
            <person name="Yang H."/>
            <person name="Xiang J."/>
        </authorList>
    </citation>
    <scope>NUCLEOTIDE SEQUENCE [LARGE SCALE GENOMIC DNA]</scope>
    <source>
        <strain evidence="2">Shaxun</strain>
        <tissue evidence="2">Muscle</tissue>
    </source>
</reference>
<dbReference type="Pfam" id="PF17819">
    <property type="entry name" value="Tex55"/>
    <property type="match status" value="1"/>
</dbReference>
<dbReference type="InterPro" id="IPR040760">
    <property type="entry name" value="Tex55"/>
</dbReference>
<name>A0A2G8KQH3_STIJA</name>
<feature type="compositionally biased region" description="Basic and acidic residues" evidence="1">
    <location>
        <begin position="1"/>
        <end position="10"/>
    </location>
</feature>
<proteinExistence type="predicted"/>
<dbReference type="Proteomes" id="UP000230750">
    <property type="component" value="Unassembled WGS sequence"/>
</dbReference>
<sequence>MATDGEERVLLTEPESDTPVPEANEKTENGEDRMETLSAKLERFAEEIEEDAESNYKPPTEDPYTKAVKYMEMHNVMQIFQHLTSEIVYHRPLDPLNYMLEELQRMKDAREKQAEGTSS</sequence>
<keyword evidence="3" id="KW-1185">Reference proteome</keyword>
<protein>
    <submittedName>
        <fullName evidence="2">Uncharacterized protein</fullName>
    </submittedName>
</protein>
<dbReference type="OrthoDB" id="522106at2759"/>
<evidence type="ECO:0000313" key="3">
    <source>
        <dbReference type="Proteomes" id="UP000230750"/>
    </source>
</evidence>
<comment type="caution">
    <text evidence="2">The sequence shown here is derived from an EMBL/GenBank/DDBJ whole genome shotgun (WGS) entry which is preliminary data.</text>
</comment>
<accession>A0A2G8KQH3</accession>
<feature type="compositionally biased region" description="Basic and acidic residues" evidence="1">
    <location>
        <begin position="23"/>
        <end position="33"/>
    </location>
</feature>
<evidence type="ECO:0000313" key="2">
    <source>
        <dbReference type="EMBL" id="PIK50256.1"/>
    </source>
</evidence>
<dbReference type="EMBL" id="MRZV01000427">
    <property type="protein sequence ID" value="PIK50256.1"/>
    <property type="molecule type" value="Genomic_DNA"/>
</dbReference>
<dbReference type="PANTHER" id="PTHR47110:SF3">
    <property type="entry name" value="TESTIS-SPECIFIC EXPRESSED PROTEIN 55-LIKE"/>
    <property type="match status" value="1"/>
</dbReference>
<dbReference type="CDD" id="cd22975">
    <property type="entry name" value="DD_TEX55"/>
    <property type="match status" value="1"/>
</dbReference>
<dbReference type="InterPro" id="IPR048377">
    <property type="entry name" value="TEX55_DD"/>
</dbReference>
<feature type="region of interest" description="Disordered" evidence="1">
    <location>
        <begin position="1"/>
        <end position="33"/>
    </location>
</feature>
<evidence type="ECO:0000256" key="1">
    <source>
        <dbReference type="SAM" id="MobiDB-lite"/>
    </source>
</evidence>
<dbReference type="PANTHER" id="PTHR47110">
    <property type="entry name" value="TESTIS-SPECIFIC EXPRESSED PROTEIN 55"/>
    <property type="match status" value="1"/>
</dbReference>